<dbReference type="Gene3D" id="1.10.1660.10">
    <property type="match status" value="1"/>
</dbReference>
<dbReference type="Proteomes" id="UP000825886">
    <property type="component" value="Chromosome"/>
</dbReference>
<dbReference type="PANTHER" id="PTHR30204:SF92">
    <property type="entry name" value="HTH-TYPE TRANSCRIPTIONAL REGULATOR ZNTR"/>
    <property type="match status" value="1"/>
</dbReference>
<dbReference type="GO" id="GO:0003677">
    <property type="term" value="F:DNA binding"/>
    <property type="evidence" value="ECO:0007669"/>
    <property type="project" value="UniProtKB-KW"/>
</dbReference>
<dbReference type="InterPro" id="IPR000551">
    <property type="entry name" value="MerR-type_HTH_dom"/>
</dbReference>
<evidence type="ECO:0000256" key="1">
    <source>
        <dbReference type="ARBA" id="ARBA00023125"/>
    </source>
</evidence>
<dbReference type="PANTHER" id="PTHR30204">
    <property type="entry name" value="REDOX-CYCLING DRUG-SENSING TRANSCRIPTIONAL ACTIVATOR SOXR"/>
    <property type="match status" value="1"/>
</dbReference>
<accession>A0ABX9APC9</accession>
<reference evidence="3 4" key="1">
    <citation type="submission" date="2021-08" db="EMBL/GenBank/DDBJ databases">
        <title>Culture and genomic analysis of Symbiopectobacterium purcellii sp. nov. gen. nov., isolated from the leafhopper Empoasca decipiens.</title>
        <authorList>
            <person name="Nadal-Jimenez P."/>
            <person name="Siozios S."/>
            <person name="Halliday N."/>
            <person name="Camara M."/>
            <person name="Hurst G.D.D."/>
        </authorList>
    </citation>
    <scope>NUCLEOTIDE SEQUENCE [LARGE SCALE GENOMIC DNA]</scope>
    <source>
        <strain evidence="3 4">SyEd1</strain>
    </source>
</reference>
<dbReference type="Pfam" id="PF13411">
    <property type="entry name" value="MerR_1"/>
    <property type="match status" value="1"/>
</dbReference>
<dbReference type="InterPro" id="IPR047057">
    <property type="entry name" value="MerR_fam"/>
</dbReference>
<organism evidence="3 4">
    <name type="scientific">Symbiopectobacterium purcellii</name>
    <dbReference type="NCBI Taxonomy" id="2871826"/>
    <lineage>
        <taxon>Bacteria</taxon>
        <taxon>Pseudomonadati</taxon>
        <taxon>Pseudomonadota</taxon>
        <taxon>Gammaproteobacteria</taxon>
        <taxon>Enterobacterales</taxon>
        <taxon>Enterobacteriaceae</taxon>
    </lineage>
</organism>
<feature type="domain" description="HTH merR-type" evidence="2">
    <location>
        <begin position="1"/>
        <end position="68"/>
    </location>
</feature>
<keyword evidence="1 3" id="KW-0238">DNA-binding</keyword>
<dbReference type="PROSITE" id="PS50937">
    <property type="entry name" value="HTH_MERR_2"/>
    <property type="match status" value="1"/>
</dbReference>
<dbReference type="RefSeq" id="WP_222158449.1">
    <property type="nucleotide sequence ID" value="NZ_CP081864.1"/>
</dbReference>
<dbReference type="SMART" id="SM00422">
    <property type="entry name" value="HTH_MERR"/>
    <property type="match status" value="1"/>
</dbReference>
<gene>
    <name evidence="3" type="ORF">K6K13_19440</name>
</gene>
<dbReference type="EMBL" id="CP081864">
    <property type="protein sequence ID" value="QZN95349.1"/>
    <property type="molecule type" value="Genomic_DNA"/>
</dbReference>
<dbReference type="PROSITE" id="PS00552">
    <property type="entry name" value="HTH_MERR_1"/>
    <property type="match status" value="1"/>
</dbReference>
<dbReference type="InterPro" id="IPR009061">
    <property type="entry name" value="DNA-bd_dom_put_sf"/>
</dbReference>
<dbReference type="PRINTS" id="PR00040">
    <property type="entry name" value="HTHMERR"/>
</dbReference>
<evidence type="ECO:0000313" key="3">
    <source>
        <dbReference type="EMBL" id="QZN95349.1"/>
    </source>
</evidence>
<name>A0ABX9APC9_9ENTR</name>
<keyword evidence="4" id="KW-1185">Reference proteome</keyword>
<dbReference type="SUPFAM" id="SSF46955">
    <property type="entry name" value="Putative DNA-binding domain"/>
    <property type="match status" value="1"/>
</dbReference>
<protein>
    <submittedName>
        <fullName evidence="3">MerR family DNA-binding transcriptional regulator</fullName>
    </submittedName>
</protein>
<sequence length="113" mass="12624">MQIGKLAELTGVSIRMLRYYENAGLLHPTRTETGYRDFAVHDADVVRRILMLKRAGFTLPVIASVLNCVRAGARPCDALKMKIREQLALIDRQVDALGQSRELLKGLLAVPHQ</sequence>
<evidence type="ECO:0000313" key="4">
    <source>
        <dbReference type="Proteomes" id="UP000825886"/>
    </source>
</evidence>
<evidence type="ECO:0000259" key="2">
    <source>
        <dbReference type="PROSITE" id="PS50937"/>
    </source>
</evidence>
<proteinExistence type="predicted"/>